<keyword evidence="1" id="KW-1133">Transmembrane helix</keyword>
<name>A1JSW9_YERE8</name>
<evidence type="ECO:0000313" key="3">
    <source>
        <dbReference type="Proteomes" id="UP000000642"/>
    </source>
</evidence>
<dbReference type="Proteomes" id="UP000000642">
    <property type="component" value="Chromosome"/>
</dbReference>
<dbReference type="EMBL" id="AM286415">
    <property type="protein sequence ID" value="CAL14113.1"/>
    <property type="molecule type" value="Genomic_DNA"/>
</dbReference>
<dbReference type="KEGG" id="yen:YE4096"/>
<protein>
    <submittedName>
        <fullName evidence="2">Uncharacterized protein</fullName>
    </submittedName>
</protein>
<evidence type="ECO:0000313" key="2">
    <source>
        <dbReference type="EMBL" id="CAL14113.1"/>
    </source>
</evidence>
<accession>A1JSW9</accession>
<keyword evidence="1" id="KW-0812">Transmembrane</keyword>
<proteinExistence type="predicted"/>
<dbReference type="AlphaFoldDB" id="A1JSW9"/>
<feature type="transmembrane region" description="Helical" evidence="1">
    <location>
        <begin position="39"/>
        <end position="58"/>
    </location>
</feature>
<gene>
    <name evidence="2" type="ordered locus">YE4096</name>
</gene>
<keyword evidence="1" id="KW-0472">Membrane</keyword>
<evidence type="ECO:0000256" key="1">
    <source>
        <dbReference type="SAM" id="Phobius"/>
    </source>
</evidence>
<dbReference type="HOGENOM" id="CLU_2959938_0_0_6"/>
<sequence>MLVSLAKSRRKSSHFVLVRSENSYNQLILNIINIIRFQMSGGLSLFFWCLIVLVYTSIC</sequence>
<organism evidence="2 3">
    <name type="scientific">Yersinia enterocolitica serotype O:8 / biotype 1B (strain NCTC 13174 / 8081)</name>
    <dbReference type="NCBI Taxonomy" id="393305"/>
    <lineage>
        <taxon>Bacteria</taxon>
        <taxon>Pseudomonadati</taxon>
        <taxon>Pseudomonadota</taxon>
        <taxon>Gammaproteobacteria</taxon>
        <taxon>Enterobacterales</taxon>
        <taxon>Yersiniaceae</taxon>
        <taxon>Yersinia</taxon>
    </lineage>
</organism>
<reference evidence="2 3" key="1">
    <citation type="journal article" date="2006" name="PLoS Genet.">
        <title>The complete genome sequence and comparative genome analysis of the high pathogenicity Yersinia enterocolitica strain 8081.</title>
        <authorList>
            <person name="Thomson N.R."/>
            <person name="Howard S."/>
            <person name="Wren B.W."/>
            <person name="Holden M.T.G."/>
            <person name="Crossman L."/>
            <person name="Challis G.L."/>
            <person name="Churcher C."/>
            <person name="Mungall K."/>
            <person name="Brooks K."/>
            <person name="Chillingworth T."/>
            <person name="Feltwell T."/>
            <person name="Abdellah Z."/>
            <person name="Hauser H."/>
            <person name="Jagels K."/>
            <person name="Maddison M."/>
            <person name="Moule S."/>
            <person name="Sanders M."/>
            <person name="Whitehead S."/>
            <person name="Quail M.A."/>
            <person name="Dougan G."/>
            <person name="Parkhill J."/>
            <person name="Prentice M.B."/>
        </authorList>
    </citation>
    <scope>NUCLEOTIDE SEQUENCE [LARGE SCALE GENOMIC DNA]</scope>
    <source>
        <strain evidence="3">NCTC 13174 / 8081</strain>
    </source>
</reference>